<accession>A0A372JD26</accession>
<comment type="caution">
    <text evidence="1">The sequence shown here is derived from an EMBL/GenBank/DDBJ whole genome shotgun (WGS) entry which is preliminary data.</text>
</comment>
<keyword evidence="2" id="KW-1185">Reference proteome</keyword>
<sequence length="134" mass="13955">MHDHITYAAGRLGTAGSLPDLLAAAFDGLELVERAATVLADPSRGPVRPGLDTALSEASQACWALATAPTVQSAEAGPPARTLGIRETVETLSRFCLQLTEALVAATAHTLDPADRIACLRAARHIARAHVVLI</sequence>
<protein>
    <submittedName>
        <fullName evidence="1">Uncharacterized protein</fullName>
    </submittedName>
</protein>
<name>A0A372JD26_9ACTN</name>
<evidence type="ECO:0000313" key="1">
    <source>
        <dbReference type="EMBL" id="RFU37913.1"/>
    </source>
</evidence>
<dbReference type="AlphaFoldDB" id="A0A372JD26"/>
<organism evidence="1 2">
    <name type="scientific">Actinomadura logoneensis</name>
    <dbReference type="NCBI Taxonomy" id="2293572"/>
    <lineage>
        <taxon>Bacteria</taxon>
        <taxon>Bacillati</taxon>
        <taxon>Actinomycetota</taxon>
        <taxon>Actinomycetes</taxon>
        <taxon>Streptosporangiales</taxon>
        <taxon>Thermomonosporaceae</taxon>
        <taxon>Actinomadura</taxon>
    </lineage>
</organism>
<gene>
    <name evidence="1" type="ORF">DZF91_30450</name>
</gene>
<dbReference type="Proteomes" id="UP000261811">
    <property type="component" value="Unassembled WGS sequence"/>
</dbReference>
<proteinExistence type="predicted"/>
<dbReference type="RefSeq" id="WP_117360532.1">
    <property type="nucleotide sequence ID" value="NZ_QURH01000902.1"/>
</dbReference>
<dbReference type="OrthoDB" id="3480177at2"/>
<dbReference type="EMBL" id="QURH01000902">
    <property type="protein sequence ID" value="RFU37913.1"/>
    <property type="molecule type" value="Genomic_DNA"/>
</dbReference>
<reference evidence="1 2" key="1">
    <citation type="submission" date="2018-08" db="EMBL/GenBank/DDBJ databases">
        <title>Actinomadura jelena sp. nov., a novel Actinomycete isolated from soil in Chad.</title>
        <authorList>
            <person name="Shi L."/>
        </authorList>
    </citation>
    <scope>NUCLEOTIDE SEQUENCE [LARGE SCALE GENOMIC DNA]</scope>
    <source>
        <strain evidence="1 2">NEAU-G17</strain>
    </source>
</reference>
<evidence type="ECO:0000313" key="2">
    <source>
        <dbReference type="Proteomes" id="UP000261811"/>
    </source>
</evidence>